<evidence type="ECO:0000256" key="3">
    <source>
        <dbReference type="ARBA" id="ARBA00023125"/>
    </source>
</evidence>
<dbReference type="OrthoDB" id="9801717at2"/>
<keyword evidence="2" id="KW-0229">DNA integration</keyword>
<evidence type="ECO:0000313" key="8">
    <source>
        <dbReference type="EMBL" id="ROI10339.1"/>
    </source>
</evidence>
<dbReference type="Pfam" id="PF13495">
    <property type="entry name" value="Phage_int_SAM_4"/>
    <property type="match status" value="1"/>
</dbReference>
<evidence type="ECO:0000259" key="6">
    <source>
        <dbReference type="PROSITE" id="PS51898"/>
    </source>
</evidence>
<gene>
    <name evidence="8" type="ORF">EGI11_00040</name>
</gene>
<dbReference type="InterPro" id="IPR002104">
    <property type="entry name" value="Integrase_catalytic"/>
</dbReference>
<sequence length="347" mass="40867">MVWSARLIKHRNEERIGVEFEKDKDLIRRIKLIDGARWSQQKRIWHIPDTSENRQRFKIEEKQVSELSAGGKEHLSKFTDMLSAKRYSENTIKTYAEALRSFLLFFREKEMSEITNSDVIYFNTKFILKNNFSASYQNQITSAIKLYFKTVRDTKIELEKIQRPKRPKLLPNVLSKEEVKKILEAHHNLKHKTMLCLIYSCGLRRSELLNLKPNEIDSKRNIVLIKQAKGKKDRIVPLSAKILELLREYYVIYRPKHFLFEGSLPGAPYSEKSLQSVLKQALQKAKIEKPVTLHWLRHSYATHLLENGTDLRYIQELLGHSSSRTTEIYTHVSTKNLQQIRSPFDDL</sequence>
<dbReference type="PROSITE" id="PS51898">
    <property type="entry name" value="TYR_RECOMBINASE"/>
    <property type="match status" value="1"/>
</dbReference>
<reference evidence="9" key="2">
    <citation type="submission" date="2018-11" db="EMBL/GenBank/DDBJ databases">
        <title>Proposal to divide the Flavobacteriaceae and reorganize its genera based on Amino Acid Identity values calculated from whole genome sequences.</title>
        <authorList>
            <person name="Nicholson A.C."/>
            <person name="Gulvik C.A."/>
            <person name="Whitney A.M."/>
            <person name="Humrighouse B.W."/>
            <person name="Bell M."/>
            <person name="Holmens B."/>
            <person name="Steigerwalt A."/>
            <person name="Villarma A."/>
            <person name="Sheth M."/>
            <person name="Batra D."/>
            <person name="Pryor J."/>
            <person name="Bernardet J.-F."/>
            <person name="Hugo C."/>
            <person name="Kampfer P."/>
            <person name="Newman J."/>
            <person name="Mcquiston J.R."/>
        </authorList>
    </citation>
    <scope>NUCLEOTIDE SEQUENCE [LARGE SCALE GENOMIC DNA]</scope>
    <source>
        <strain evidence="9">H3056</strain>
    </source>
</reference>
<evidence type="ECO:0000256" key="2">
    <source>
        <dbReference type="ARBA" id="ARBA00022908"/>
    </source>
</evidence>
<dbReference type="EMBL" id="RJUG01000001">
    <property type="protein sequence ID" value="ROI10339.1"/>
    <property type="molecule type" value="Genomic_DNA"/>
</dbReference>
<comment type="similarity">
    <text evidence="1">Belongs to the 'phage' integrase family.</text>
</comment>
<protein>
    <submittedName>
        <fullName evidence="8">Integrase</fullName>
    </submittedName>
</protein>
<dbReference type="InterPro" id="IPR044068">
    <property type="entry name" value="CB"/>
</dbReference>
<dbReference type="InterPro" id="IPR050090">
    <property type="entry name" value="Tyrosine_recombinase_XerCD"/>
</dbReference>
<dbReference type="PANTHER" id="PTHR30349">
    <property type="entry name" value="PHAGE INTEGRASE-RELATED"/>
    <property type="match status" value="1"/>
</dbReference>
<organism evidence="8 9">
    <name type="scientific">Kaistella daneshvariae</name>
    <dbReference type="NCBI Taxonomy" id="2487074"/>
    <lineage>
        <taxon>Bacteria</taxon>
        <taxon>Pseudomonadati</taxon>
        <taxon>Bacteroidota</taxon>
        <taxon>Flavobacteriia</taxon>
        <taxon>Flavobacteriales</taxon>
        <taxon>Weeksellaceae</taxon>
        <taxon>Chryseobacterium group</taxon>
        <taxon>Kaistella</taxon>
    </lineage>
</organism>
<feature type="domain" description="Core-binding (CB)" evidence="7">
    <location>
        <begin position="69"/>
        <end position="152"/>
    </location>
</feature>
<reference evidence="9" key="1">
    <citation type="submission" date="2018-11" db="EMBL/GenBank/DDBJ databases">
        <title>Proposal to divide the Flavobacteriaceae and reorganize its genera based on Amino Acid Identity values calculated from whole genome sequences.</title>
        <authorList>
            <person name="Nicholson A.C."/>
            <person name="Gulvik C.A."/>
            <person name="Whitney A.M."/>
            <person name="Humrighouse B.W."/>
            <person name="Bell M."/>
            <person name="Holmes B."/>
            <person name="Steigerwalt A."/>
            <person name="Villarma A."/>
            <person name="Sheth M."/>
            <person name="Batra D."/>
            <person name="Pryor J."/>
            <person name="Bernardet J.-F."/>
            <person name="Hugo C."/>
            <person name="Kampfer P."/>
            <person name="Newman J."/>
            <person name="Mcquiston J.R."/>
        </authorList>
    </citation>
    <scope>NUCLEOTIDE SEQUENCE [LARGE SCALE GENOMIC DNA]</scope>
    <source>
        <strain evidence="9">H3056</strain>
    </source>
</reference>
<evidence type="ECO:0000256" key="1">
    <source>
        <dbReference type="ARBA" id="ARBA00008857"/>
    </source>
</evidence>
<evidence type="ECO:0000256" key="5">
    <source>
        <dbReference type="PROSITE-ProRule" id="PRU01248"/>
    </source>
</evidence>
<dbReference type="Gene3D" id="1.10.443.10">
    <property type="entry name" value="Intergrase catalytic core"/>
    <property type="match status" value="1"/>
</dbReference>
<evidence type="ECO:0000256" key="4">
    <source>
        <dbReference type="ARBA" id="ARBA00023172"/>
    </source>
</evidence>
<dbReference type="GO" id="GO:0006310">
    <property type="term" value="P:DNA recombination"/>
    <property type="evidence" value="ECO:0007669"/>
    <property type="project" value="UniProtKB-KW"/>
</dbReference>
<feature type="domain" description="Tyr recombinase" evidence="6">
    <location>
        <begin position="169"/>
        <end position="342"/>
    </location>
</feature>
<dbReference type="InterPro" id="IPR010998">
    <property type="entry name" value="Integrase_recombinase_N"/>
</dbReference>
<evidence type="ECO:0000313" key="9">
    <source>
        <dbReference type="Proteomes" id="UP000270224"/>
    </source>
</evidence>
<evidence type="ECO:0000259" key="7">
    <source>
        <dbReference type="PROSITE" id="PS51900"/>
    </source>
</evidence>
<dbReference type="InterPro" id="IPR004107">
    <property type="entry name" value="Integrase_SAM-like_N"/>
</dbReference>
<dbReference type="PROSITE" id="PS51900">
    <property type="entry name" value="CB"/>
    <property type="match status" value="1"/>
</dbReference>
<name>A0A3N0X208_9FLAO</name>
<dbReference type="AlphaFoldDB" id="A0A3N0X208"/>
<dbReference type="GO" id="GO:0003677">
    <property type="term" value="F:DNA binding"/>
    <property type="evidence" value="ECO:0007669"/>
    <property type="project" value="UniProtKB-UniRule"/>
</dbReference>
<proteinExistence type="inferred from homology"/>
<dbReference type="GO" id="GO:0015074">
    <property type="term" value="P:DNA integration"/>
    <property type="evidence" value="ECO:0007669"/>
    <property type="project" value="UniProtKB-KW"/>
</dbReference>
<dbReference type="PANTHER" id="PTHR30349:SF64">
    <property type="entry name" value="PROPHAGE INTEGRASE INTD-RELATED"/>
    <property type="match status" value="1"/>
</dbReference>
<dbReference type="NCBIfam" id="NF040815">
    <property type="entry name" value="recomb_XerA_Arch"/>
    <property type="match status" value="1"/>
</dbReference>
<dbReference type="Gene3D" id="1.10.150.130">
    <property type="match status" value="1"/>
</dbReference>
<comment type="caution">
    <text evidence="8">The sequence shown here is derived from an EMBL/GenBank/DDBJ whole genome shotgun (WGS) entry which is preliminary data.</text>
</comment>
<accession>A0A3N0X208</accession>
<dbReference type="InterPro" id="IPR013762">
    <property type="entry name" value="Integrase-like_cat_sf"/>
</dbReference>
<dbReference type="SUPFAM" id="SSF56349">
    <property type="entry name" value="DNA breaking-rejoining enzymes"/>
    <property type="match status" value="1"/>
</dbReference>
<dbReference type="Proteomes" id="UP000270224">
    <property type="component" value="Unassembled WGS sequence"/>
</dbReference>
<dbReference type="InterPro" id="IPR011010">
    <property type="entry name" value="DNA_brk_join_enz"/>
</dbReference>
<keyword evidence="3 5" id="KW-0238">DNA-binding</keyword>
<keyword evidence="4" id="KW-0233">DNA recombination</keyword>
<dbReference type="Pfam" id="PF00589">
    <property type="entry name" value="Phage_integrase"/>
    <property type="match status" value="1"/>
</dbReference>